<evidence type="ECO:0000313" key="1">
    <source>
        <dbReference type="EMBL" id="CAB5371526.1"/>
    </source>
</evidence>
<name>A0A915ZDY4_9GLOM</name>
<dbReference type="Proteomes" id="UP000684084">
    <property type="component" value="Unassembled WGS sequence"/>
</dbReference>
<dbReference type="EMBL" id="CAGKOT010000029">
    <property type="protein sequence ID" value="CAB5371526.1"/>
    <property type="molecule type" value="Genomic_DNA"/>
</dbReference>
<dbReference type="VEuPathDB" id="FungiDB:RhiirFUN_022284"/>
<accession>A0A915ZDY4</accession>
<organism evidence="1 2">
    <name type="scientific">Rhizophagus irregularis</name>
    <dbReference type="NCBI Taxonomy" id="588596"/>
    <lineage>
        <taxon>Eukaryota</taxon>
        <taxon>Fungi</taxon>
        <taxon>Fungi incertae sedis</taxon>
        <taxon>Mucoromycota</taxon>
        <taxon>Glomeromycotina</taxon>
        <taxon>Glomeromycetes</taxon>
        <taxon>Glomerales</taxon>
        <taxon>Glomeraceae</taxon>
        <taxon>Rhizophagus</taxon>
    </lineage>
</organism>
<protein>
    <submittedName>
        <fullName evidence="1">Uncharacterized protein</fullName>
    </submittedName>
</protein>
<reference evidence="1" key="1">
    <citation type="submission" date="2020-05" db="EMBL/GenBank/DDBJ databases">
        <authorList>
            <person name="Rincon C."/>
            <person name="Sanders R I."/>
            <person name="Robbins C."/>
            <person name="Chaturvedi A."/>
        </authorList>
    </citation>
    <scope>NUCLEOTIDE SEQUENCE</scope>
    <source>
        <strain evidence="1">CHB12</strain>
    </source>
</reference>
<sequence>MDSNHQTSKLAMVQLYADILLLIMLELQDDLSSLHSCILVKSFKSRRNKFVIIIVLVKPLNYSYGSTLCRYSFIDYARITR</sequence>
<evidence type="ECO:0000313" key="2">
    <source>
        <dbReference type="Proteomes" id="UP000684084"/>
    </source>
</evidence>
<dbReference type="AlphaFoldDB" id="A0A915ZDY4"/>
<comment type="caution">
    <text evidence="1">The sequence shown here is derived from an EMBL/GenBank/DDBJ whole genome shotgun (WGS) entry which is preliminary data.</text>
</comment>
<proteinExistence type="predicted"/>
<dbReference type="OrthoDB" id="10353942at2759"/>
<gene>
    <name evidence="1" type="ORF">CHRIB12_LOCUS13116</name>
</gene>